<protein>
    <submittedName>
        <fullName evidence="2">Toxin coregulated pilus biosynthesis protein E</fullName>
    </submittedName>
</protein>
<name>A0A1J5RP51_9ZZZZ</name>
<proteinExistence type="predicted"/>
<sequence length="389" mass="43570">MSLPSIKSLFAKRKKPEGARAAVVVGKKAGWMLPEALAMHLFGFGRKAFYRRIQIMAKARMPFDAAISELRAQAYSARQGVTYAMLDSVYRRMQRGRDLETALEDWLPKEDRMLLSAGDRQGYTGFIEAIDQIMEVTGATKEMIRTMVSGLAEPTVMILSMYGLIAWMAKNFNEKALAATHVSPAKLTGLAHQLYSVGIFATTFWAWLVPLIVACLIGFVMLAMPRFTKPTALRMFLDKLPPWSIYKAITGARWLLSFSTLGQARIPYEVIFRETENMAAPWLRERISAIAQKYERGFPLGEAFLRAGYDFPNKALVDDLVAFGSRPGFEEVLTVIAKEWIVETTRFVKGITVALTGVGYISVFAGMFWIMGAFNSMQVQITAIIQQAH</sequence>
<reference evidence="2" key="1">
    <citation type="submission" date="2016-10" db="EMBL/GenBank/DDBJ databases">
        <title>Sequence of Gallionella enrichment culture.</title>
        <authorList>
            <person name="Poehlein A."/>
            <person name="Muehling M."/>
            <person name="Daniel R."/>
        </authorList>
    </citation>
    <scope>NUCLEOTIDE SEQUENCE</scope>
</reference>
<gene>
    <name evidence="2" type="primary">tcpE_2</name>
    <name evidence="2" type="ORF">GALL_201310</name>
</gene>
<evidence type="ECO:0000256" key="1">
    <source>
        <dbReference type="SAM" id="Phobius"/>
    </source>
</evidence>
<keyword evidence="1" id="KW-0472">Membrane</keyword>
<dbReference type="Gene3D" id="1.20.81.30">
    <property type="entry name" value="Type II secretion system (T2SS), domain F"/>
    <property type="match status" value="1"/>
</dbReference>
<keyword evidence="1" id="KW-0812">Transmembrane</keyword>
<feature type="transmembrane region" description="Helical" evidence="1">
    <location>
        <begin position="347"/>
        <end position="370"/>
    </location>
</feature>
<feature type="transmembrane region" description="Helical" evidence="1">
    <location>
        <begin position="151"/>
        <end position="169"/>
    </location>
</feature>
<keyword evidence="1" id="KW-1133">Transmembrane helix</keyword>
<feature type="transmembrane region" description="Helical" evidence="1">
    <location>
        <begin position="204"/>
        <end position="224"/>
    </location>
</feature>
<evidence type="ECO:0000313" key="2">
    <source>
        <dbReference type="EMBL" id="OIQ97806.1"/>
    </source>
</evidence>
<accession>A0A1J5RP51</accession>
<organism evidence="2">
    <name type="scientific">mine drainage metagenome</name>
    <dbReference type="NCBI Taxonomy" id="410659"/>
    <lineage>
        <taxon>unclassified sequences</taxon>
        <taxon>metagenomes</taxon>
        <taxon>ecological metagenomes</taxon>
    </lineage>
</organism>
<dbReference type="AlphaFoldDB" id="A0A1J5RP51"/>
<comment type="caution">
    <text evidence="2">The sequence shown here is derived from an EMBL/GenBank/DDBJ whole genome shotgun (WGS) entry which is preliminary data.</text>
</comment>
<dbReference type="InterPro" id="IPR042094">
    <property type="entry name" value="T2SS_GspF_sf"/>
</dbReference>
<dbReference type="EMBL" id="MLJW01000127">
    <property type="protein sequence ID" value="OIQ97806.1"/>
    <property type="molecule type" value="Genomic_DNA"/>
</dbReference>